<dbReference type="EMBL" id="WJQU01000001">
    <property type="protein sequence ID" value="KAJ6648058.1"/>
    <property type="molecule type" value="Genomic_DNA"/>
</dbReference>
<protein>
    <submittedName>
        <fullName evidence="1">Uncharacterized protein</fullName>
    </submittedName>
</protein>
<organism evidence="1 2">
    <name type="scientific">Pseudolycoriella hygida</name>
    <dbReference type="NCBI Taxonomy" id="35572"/>
    <lineage>
        <taxon>Eukaryota</taxon>
        <taxon>Metazoa</taxon>
        <taxon>Ecdysozoa</taxon>
        <taxon>Arthropoda</taxon>
        <taxon>Hexapoda</taxon>
        <taxon>Insecta</taxon>
        <taxon>Pterygota</taxon>
        <taxon>Neoptera</taxon>
        <taxon>Endopterygota</taxon>
        <taxon>Diptera</taxon>
        <taxon>Nematocera</taxon>
        <taxon>Sciaroidea</taxon>
        <taxon>Sciaridae</taxon>
        <taxon>Pseudolycoriella</taxon>
    </lineage>
</organism>
<evidence type="ECO:0000313" key="2">
    <source>
        <dbReference type="Proteomes" id="UP001151699"/>
    </source>
</evidence>
<name>A0A9Q0NDE4_9DIPT</name>
<gene>
    <name evidence="1" type="ORF">Bhyg_03283</name>
</gene>
<reference evidence="1" key="1">
    <citation type="submission" date="2022-07" db="EMBL/GenBank/DDBJ databases">
        <authorList>
            <person name="Trinca V."/>
            <person name="Uliana J.V.C."/>
            <person name="Torres T.T."/>
            <person name="Ward R.J."/>
            <person name="Monesi N."/>
        </authorList>
    </citation>
    <scope>NUCLEOTIDE SEQUENCE</scope>
    <source>
        <strain evidence="1">HSMRA1968</strain>
        <tissue evidence="1">Whole embryos</tissue>
    </source>
</reference>
<accession>A0A9Q0NDE4</accession>
<dbReference type="AlphaFoldDB" id="A0A9Q0NDE4"/>
<proteinExistence type="predicted"/>
<evidence type="ECO:0000313" key="1">
    <source>
        <dbReference type="EMBL" id="KAJ6648058.1"/>
    </source>
</evidence>
<sequence length="89" mass="10189">MNNHSTPSVCSNLENMSSKDWNEMVSSFNNGSSCSKGFWETDLDNDKFLKHAAKCQQHYQSLKEAFQTKYFGNSKSSTAFYSQLQNDQE</sequence>
<comment type="caution">
    <text evidence="1">The sequence shown here is derived from an EMBL/GenBank/DDBJ whole genome shotgun (WGS) entry which is preliminary data.</text>
</comment>
<keyword evidence="2" id="KW-1185">Reference proteome</keyword>
<dbReference type="Proteomes" id="UP001151699">
    <property type="component" value="Chromosome A"/>
</dbReference>